<protein>
    <submittedName>
        <fullName evidence="4">N-acetylneuraminic acid mutarotase</fullName>
    </submittedName>
</protein>
<dbReference type="SUPFAM" id="SSF117281">
    <property type="entry name" value="Kelch motif"/>
    <property type="match status" value="2"/>
</dbReference>
<keyword evidence="5" id="KW-1185">Reference proteome</keyword>
<feature type="signal peptide" evidence="3">
    <location>
        <begin position="1"/>
        <end position="23"/>
    </location>
</feature>
<gene>
    <name evidence="4" type="ORF">GGR21_003673</name>
</gene>
<organism evidence="4 5">
    <name type="scientific">Dysgonomonas hofstadii</name>
    <dbReference type="NCBI Taxonomy" id="637886"/>
    <lineage>
        <taxon>Bacteria</taxon>
        <taxon>Pseudomonadati</taxon>
        <taxon>Bacteroidota</taxon>
        <taxon>Bacteroidia</taxon>
        <taxon>Bacteroidales</taxon>
        <taxon>Dysgonomonadaceae</taxon>
        <taxon>Dysgonomonas</taxon>
    </lineage>
</organism>
<keyword evidence="1" id="KW-0880">Kelch repeat</keyword>
<dbReference type="EMBL" id="JACIEP010000017">
    <property type="protein sequence ID" value="MBB4037752.1"/>
    <property type="molecule type" value="Genomic_DNA"/>
</dbReference>
<dbReference type="Pfam" id="PF24681">
    <property type="entry name" value="Kelch_KLHDC2_KLHL20_DRC7"/>
    <property type="match status" value="1"/>
</dbReference>
<name>A0A840CZC0_9BACT</name>
<feature type="chain" id="PRO_5032433918" evidence="3">
    <location>
        <begin position="24"/>
        <end position="338"/>
    </location>
</feature>
<accession>A0A840CZC0</accession>
<evidence type="ECO:0000313" key="5">
    <source>
        <dbReference type="Proteomes" id="UP000555103"/>
    </source>
</evidence>
<dbReference type="PANTHER" id="PTHR45632:SF3">
    <property type="entry name" value="KELCH-LIKE PROTEIN 32"/>
    <property type="match status" value="1"/>
</dbReference>
<dbReference type="InterPro" id="IPR015915">
    <property type="entry name" value="Kelch-typ_b-propeller"/>
</dbReference>
<dbReference type="AlphaFoldDB" id="A0A840CZC0"/>
<keyword evidence="2" id="KW-0677">Repeat</keyword>
<sequence>MNKFHIRLLIVLSLSLFSLFSCSDDDDDLIGNWIRRSDFAGPARGDASCFVIDRKAYVVGGYDGRKRLNDIWEYNFDQSYWTQKADFPGTARGSAFAFASEDKGYTGTGYDGINYYKDFWEFDPINNQWTQKADFPGTARYGATAFYLDGIGYAGTGFSTNYFMDFYKYDPQTDTWETGVSIQGTKRSYASNFIIDNKAYVVGGVNNGSYVTDFWMFDPDTQSWTEKAQIADKTDYDFDDDYTTIARLNAVSFVVDGLAYFTVGETSGLNKYTWEYNPYSDRWTERTSFEGTARTAAVGFAIGNRGFVLTGRSSSSSSSLYFDDMWEFKPKDEYNEYD</sequence>
<dbReference type="Proteomes" id="UP000555103">
    <property type="component" value="Unassembled WGS sequence"/>
</dbReference>
<evidence type="ECO:0000256" key="1">
    <source>
        <dbReference type="ARBA" id="ARBA00022441"/>
    </source>
</evidence>
<evidence type="ECO:0000256" key="2">
    <source>
        <dbReference type="ARBA" id="ARBA00022737"/>
    </source>
</evidence>
<reference evidence="4 5" key="1">
    <citation type="submission" date="2020-08" db="EMBL/GenBank/DDBJ databases">
        <title>Genomic Encyclopedia of Type Strains, Phase IV (KMG-IV): sequencing the most valuable type-strain genomes for metagenomic binning, comparative biology and taxonomic classification.</title>
        <authorList>
            <person name="Goeker M."/>
        </authorList>
    </citation>
    <scope>NUCLEOTIDE SEQUENCE [LARGE SCALE GENOMIC DNA]</scope>
    <source>
        <strain evidence="4 5">DSM 104969</strain>
    </source>
</reference>
<comment type="caution">
    <text evidence="4">The sequence shown here is derived from an EMBL/GenBank/DDBJ whole genome shotgun (WGS) entry which is preliminary data.</text>
</comment>
<keyword evidence="3" id="KW-0732">Signal</keyword>
<evidence type="ECO:0000256" key="3">
    <source>
        <dbReference type="SAM" id="SignalP"/>
    </source>
</evidence>
<dbReference type="InterPro" id="IPR006652">
    <property type="entry name" value="Kelch_1"/>
</dbReference>
<dbReference type="RefSeq" id="WP_183308582.1">
    <property type="nucleotide sequence ID" value="NZ_JACIEP010000017.1"/>
</dbReference>
<dbReference type="Pfam" id="PF01344">
    <property type="entry name" value="Kelch_1"/>
    <property type="match status" value="1"/>
</dbReference>
<dbReference type="Gene3D" id="2.120.10.80">
    <property type="entry name" value="Kelch-type beta propeller"/>
    <property type="match status" value="2"/>
</dbReference>
<dbReference type="PROSITE" id="PS51257">
    <property type="entry name" value="PROKAR_LIPOPROTEIN"/>
    <property type="match status" value="1"/>
</dbReference>
<dbReference type="PANTHER" id="PTHR45632">
    <property type="entry name" value="LD33804P"/>
    <property type="match status" value="1"/>
</dbReference>
<proteinExistence type="predicted"/>
<evidence type="ECO:0000313" key="4">
    <source>
        <dbReference type="EMBL" id="MBB4037752.1"/>
    </source>
</evidence>